<keyword evidence="6 8" id="KW-0472">Membrane</keyword>
<dbReference type="PANTHER" id="PTHR23513:SF6">
    <property type="entry name" value="MAJOR FACILITATOR SUPERFAMILY ASSOCIATED DOMAIN-CONTAINING PROTEIN"/>
    <property type="match status" value="1"/>
</dbReference>
<feature type="compositionally biased region" description="Basic residues" evidence="7">
    <location>
        <begin position="1"/>
        <end position="11"/>
    </location>
</feature>
<evidence type="ECO:0000313" key="10">
    <source>
        <dbReference type="EMBL" id="GGO71176.1"/>
    </source>
</evidence>
<feature type="transmembrane region" description="Helical" evidence="8">
    <location>
        <begin position="380"/>
        <end position="397"/>
    </location>
</feature>
<dbReference type="InterPro" id="IPR010290">
    <property type="entry name" value="TM_effector"/>
</dbReference>
<feature type="transmembrane region" description="Helical" evidence="8">
    <location>
        <begin position="135"/>
        <end position="154"/>
    </location>
</feature>
<dbReference type="GO" id="GO:0022857">
    <property type="term" value="F:transmembrane transporter activity"/>
    <property type="evidence" value="ECO:0007669"/>
    <property type="project" value="InterPro"/>
</dbReference>
<name>A0A917YZT6_9ACTN</name>
<feature type="transmembrane region" description="Helical" evidence="8">
    <location>
        <begin position="340"/>
        <end position="359"/>
    </location>
</feature>
<dbReference type="Pfam" id="PF05977">
    <property type="entry name" value="MFS_3"/>
    <property type="match status" value="1"/>
</dbReference>
<dbReference type="SUPFAM" id="SSF103473">
    <property type="entry name" value="MFS general substrate transporter"/>
    <property type="match status" value="1"/>
</dbReference>
<dbReference type="InterPro" id="IPR036259">
    <property type="entry name" value="MFS_trans_sf"/>
</dbReference>
<feature type="transmembrane region" description="Helical" evidence="8">
    <location>
        <begin position="403"/>
        <end position="422"/>
    </location>
</feature>
<keyword evidence="5 8" id="KW-1133">Transmembrane helix</keyword>
<proteinExistence type="predicted"/>
<evidence type="ECO:0000256" key="8">
    <source>
        <dbReference type="SAM" id="Phobius"/>
    </source>
</evidence>
<feature type="transmembrane region" description="Helical" evidence="8">
    <location>
        <begin position="175"/>
        <end position="196"/>
    </location>
</feature>
<feature type="transmembrane region" description="Helical" evidence="8">
    <location>
        <begin position="281"/>
        <end position="305"/>
    </location>
</feature>
<evidence type="ECO:0000256" key="3">
    <source>
        <dbReference type="ARBA" id="ARBA00022475"/>
    </source>
</evidence>
<keyword evidence="2" id="KW-0813">Transport</keyword>
<evidence type="ECO:0000256" key="4">
    <source>
        <dbReference type="ARBA" id="ARBA00022692"/>
    </source>
</evidence>
<comment type="subcellular location">
    <subcellularLocation>
        <location evidence="1">Cell membrane</location>
        <topology evidence="1">Multi-pass membrane protein</topology>
    </subcellularLocation>
</comment>
<sequence>MSGLKRQRHSRSASDTDETPADGEAAPRGVRHSFRAFRQRDFTIFWCGALVSNTGSWLSNLAVPYVLYQITESALWVALVSVAQFLPGIFLAPAGGSIADRRNRKRVLLFTQSGMALSALLLWACWTSGWHQPVVLLLLVGVGGVFAGINLPSWQSFVSDLVPRGDLHSAVTLNSLQFNAARSIGPALAGLLLAVLGPSWTFLLNAVSFLFVLGALTLIRTTPARPAYPASGGVIRRFLAALGYIRRRPGLVMALVVSVLVGVLGNPIFQFTVVFAESVFAVGPVGLGILNAAFGLGAVIAAPLVSGWNHQVSLGQVVRWGLLIYGLGIVAFGVAPGYVFGVIALVVVGGCFLAVVSAVNTSMQVIVADHMRGRVMACRIMCYTASFPIGGLVQGFVSDRLGPRTAVCWAGALMLVAAVLLMRWRGETRLARLDDPHDDARLVPVTS</sequence>
<evidence type="ECO:0000256" key="2">
    <source>
        <dbReference type="ARBA" id="ARBA00022448"/>
    </source>
</evidence>
<comment type="caution">
    <text evidence="10">The sequence shown here is derived from an EMBL/GenBank/DDBJ whole genome shotgun (WGS) entry which is preliminary data.</text>
</comment>
<reference evidence="10" key="2">
    <citation type="submission" date="2020-09" db="EMBL/GenBank/DDBJ databases">
        <authorList>
            <person name="Sun Q."/>
            <person name="Zhou Y."/>
        </authorList>
    </citation>
    <scope>NUCLEOTIDE SEQUENCE</scope>
    <source>
        <strain evidence="10">CGMCC 4.7368</strain>
    </source>
</reference>
<evidence type="ECO:0000256" key="7">
    <source>
        <dbReference type="SAM" id="MobiDB-lite"/>
    </source>
</evidence>
<keyword evidence="11" id="KW-1185">Reference proteome</keyword>
<feature type="transmembrane region" description="Helical" evidence="8">
    <location>
        <begin position="107"/>
        <end position="129"/>
    </location>
</feature>
<accession>A0A917YZT6</accession>
<evidence type="ECO:0000313" key="11">
    <source>
        <dbReference type="Proteomes" id="UP000646523"/>
    </source>
</evidence>
<organism evidence="10 11">
    <name type="scientific">Nonomuraea cavernae</name>
    <dbReference type="NCBI Taxonomy" id="2045107"/>
    <lineage>
        <taxon>Bacteria</taxon>
        <taxon>Bacillati</taxon>
        <taxon>Actinomycetota</taxon>
        <taxon>Actinomycetes</taxon>
        <taxon>Streptosporangiales</taxon>
        <taxon>Streptosporangiaceae</taxon>
        <taxon>Nonomuraea</taxon>
    </lineage>
</organism>
<dbReference type="AlphaFoldDB" id="A0A917YZT6"/>
<evidence type="ECO:0000256" key="6">
    <source>
        <dbReference type="ARBA" id="ARBA00023136"/>
    </source>
</evidence>
<keyword evidence="4 8" id="KW-0812">Transmembrane</keyword>
<reference evidence="10" key="1">
    <citation type="journal article" date="2014" name="Int. J. Syst. Evol. Microbiol.">
        <title>Complete genome sequence of Corynebacterium casei LMG S-19264T (=DSM 44701T), isolated from a smear-ripened cheese.</title>
        <authorList>
            <consortium name="US DOE Joint Genome Institute (JGI-PGF)"/>
            <person name="Walter F."/>
            <person name="Albersmeier A."/>
            <person name="Kalinowski J."/>
            <person name="Ruckert C."/>
        </authorList>
    </citation>
    <scope>NUCLEOTIDE SEQUENCE</scope>
    <source>
        <strain evidence="10">CGMCC 4.7368</strain>
    </source>
</reference>
<feature type="domain" description="Major facilitator superfamily (MFS) profile" evidence="9">
    <location>
        <begin position="41"/>
        <end position="429"/>
    </location>
</feature>
<dbReference type="CDD" id="cd06173">
    <property type="entry name" value="MFS_MefA_like"/>
    <property type="match status" value="1"/>
</dbReference>
<dbReference type="EMBL" id="BMNH01000010">
    <property type="protein sequence ID" value="GGO71176.1"/>
    <property type="molecule type" value="Genomic_DNA"/>
</dbReference>
<gene>
    <name evidence="10" type="ORF">GCM10012289_36290</name>
</gene>
<keyword evidence="3" id="KW-1003">Cell membrane</keyword>
<evidence type="ECO:0000259" key="9">
    <source>
        <dbReference type="PROSITE" id="PS50850"/>
    </source>
</evidence>
<evidence type="ECO:0000256" key="5">
    <source>
        <dbReference type="ARBA" id="ARBA00022989"/>
    </source>
</evidence>
<feature type="transmembrane region" description="Helical" evidence="8">
    <location>
        <begin position="44"/>
        <end position="68"/>
    </location>
</feature>
<feature type="transmembrane region" description="Helical" evidence="8">
    <location>
        <begin position="317"/>
        <end position="334"/>
    </location>
</feature>
<dbReference type="Gene3D" id="1.20.1250.20">
    <property type="entry name" value="MFS general substrate transporter like domains"/>
    <property type="match status" value="1"/>
</dbReference>
<feature type="transmembrane region" description="Helical" evidence="8">
    <location>
        <begin position="74"/>
        <end position="95"/>
    </location>
</feature>
<dbReference type="PROSITE" id="PS50850">
    <property type="entry name" value="MFS"/>
    <property type="match status" value="1"/>
</dbReference>
<dbReference type="InterPro" id="IPR020846">
    <property type="entry name" value="MFS_dom"/>
</dbReference>
<dbReference type="Proteomes" id="UP000646523">
    <property type="component" value="Unassembled WGS sequence"/>
</dbReference>
<feature type="transmembrane region" description="Helical" evidence="8">
    <location>
        <begin position="251"/>
        <end position="269"/>
    </location>
</feature>
<dbReference type="PANTHER" id="PTHR23513">
    <property type="entry name" value="INTEGRAL MEMBRANE EFFLUX PROTEIN-RELATED"/>
    <property type="match status" value="1"/>
</dbReference>
<feature type="region of interest" description="Disordered" evidence="7">
    <location>
        <begin position="1"/>
        <end position="26"/>
    </location>
</feature>
<feature type="transmembrane region" description="Helical" evidence="8">
    <location>
        <begin position="202"/>
        <end position="219"/>
    </location>
</feature>
<dbReference type="GO" id="GO:0005886">
    <property type="term" value="C:plasma membrane"/>
    <property type="evidence" value="ECO:0007669"/>
    <property type="project" value="UniProtKB-SubCell"/>
</dbReference>
<protein>
    <submittedName>
        <fullName evidence="10">MFS transporter</fullName>
    </submittedName>
</protein>
<evidence type="ECO:0000256" key="1">
    <source>
        <dbReference type="ARBA" id="ARBA00004651"/>
    </source>
</evidence>